<feature type="chain" id="PRO_5042595347" evidence="2">
    <location>
        <begin position="25"/>
        <end position="71"/>
    </location>
</feature>
<comment type="caution">
    <text evidence="3">The sequence shown here is derived from an EMBL/GenBank/DDBJ whole genome shotgun (WGS) entry which is preliminary data.</text>
</comment>
<evidence type="ECO:0000256" key="2">
    <source>
        <dbReference type="SAM" id="SignalP"/>
    </source>
</evidence>
<organism evidence="3 4">
    <name type="scientific">Oenococcus sicerae</name>
    <dbReference type="NCBI Taxonomy" id="2203724"/>
    <lineage>
        <taxon>Bacteria</taxon>
        <taxon>Bacillati</taxon>
        <taxon>Bacillota</taxon>
        <taxon>Bacilli</taxon>
        <taxon>Lactobacillales</taxon>
        <taxon>Lactobacillaceae</taxon>
        <taxon>Oenococcus</taxon>
    </lineage>
</organism>
<feature type="region of interest" description="Disordered" evidence="1">
    <location>
        <begin position="34"/>
        <end position="71"/>
    </location>
</feature>
<protein>
    <submittedName>
        <fullName evidence="3">Uncharacterized protein</fullName>
    </submittedName>
</protein>
<evidence type="ECO:0000313" key="3">
    <source>
        <dbReference type="EMBL" id="MDN6900690.1"/>
    </source>
</evidence>
<dbReference type="Proteomes" id="UP001167919">
    <property type="component" value="Unassembled WGS sequence"/>
</dbReference>
<feature type="signal peptide" evidence="2">
    <location>
        <begin position="1"/>
        <end position="24"/>
    </location>
</feature>
<dbReference type="AlphaFoldDB" id="A0AAJ1RCY6"/>
<sequence length="71" mass="7569">MNKMFKKIVIVVAAVLLLAIIALASFALGRSNQDKLGTREKSSSKTLSHKKIHKKKTQISASSSASVSSPS</sequence>
<keyword evidence="2" id="KW-0732">Signal</keyword>
<feature type="compositionally biased region" description="Low complexity" evidence="1">
    <location>
        <begin position="58"/>
        <end position="71"/>
    </location>
</feature>
<name>A0AAJ1RCY6_9LACO</name>
<evidence type="ECO:0000313" key="4">
    <source>
        <dbReference type="Proteomes" id="UP001167919"/>
    </source>
</evidence>
<dbReference type="RefSeq" id="WP_301711336.1">
    <property type="nucleotide sequence ID" value="NZ_SDWY01000003.1"/>
</dbReference>
<reference evidence="3" key="1">
    <citation type="submission" date="2019-01" db="EMBL/GenBank/DDBJ databases">
        <title>Oenococcus sicerae UCMA17102.</title>
        <authorList>
            <person name="Cousin F.J."/>
            <person name="Le Guellec R."/>
            <person name="Cretenet M."/>
        </authorList>
    </citation>
    <scope>NUCLEOTIDE SEQUENCE</scope>
    <source>
        <strain evidence="3">UCMA17102</strain>
    </source>
</reference>
<gene>
    <name evidence="3" type="ORF">EVC35_06690</name>
</gene>
<evidence type="ECO:0000256" key="1">
    <source>
        <dbReference type="SAM" id="MobiDB-lite"/>
    </source>
</evidence>
<feature type="compositionally biased region" description="Basic residues" evidence="1">
    <location>
        <begin position="47"/>
        <end position="57"/>
    </location>
</feature>
<feature type="compositionally biased region" description="Basic and acidic residues" evidence="1">
    <location>
        <begin position="34"/>
        <end position="43"/>
    </location>
</feature>
<accession>A0AAJ1RCY6</accession>
<dbReference type="EMBL" id="SDWY01000003">
    <property type="protein sequence ID" value="MDN6900690.1"/>
    <property type="molecule type" value="Genomic_DNA"/>
</dbReference>
<proteinExistence type="predicted"/>